<protein>
    <submittedName>
        <fullName evidence="8">DsbE family thiol:disulfide interchange protein</fullName>
    </submittedName>
</protein>
<evidence type="ECO:0000256" key="2">
    <source>
        <dbReference type="ARBA" id="ARBA00007758"/>
    </source>
</evidence>
<dbReference type="PROSITE" id="PS00194">
    <property type="entry name" value="THIOREDOXIN_1"/>
    <property type="match status" value="1"/>
</dbReference>
<sequence>MMKAKFLIPFAIFVVLAGFLFKGLYLDPRMLPSVLINKPLPAFEMSTLYDPAVKFKTEDMKGKVWMLNVWASWCLPCKEEHPYLVGLKRTGLKTPIVGFLYKDSVGAGRQVLEDTGNPYDVVIFEEKNKIGIDLGVTGVPETFVIDKKGVIRAKVSYPILDDLWHQQVKPLLDQLEAEK</sequence>
<evidence type="ECO:0000313" key="9">
    <source>
        <dbReference type="Proteomes" id="UP000430564"/>
    </source>
</evidence>
<dbReference type="InterPro" id="IPR013766">
    <property type="entry name" value="Thioredoxin_domain"/>
</dbReference>
<name>A0A6I1ELL1_9BURK</name>
<evidence type="ECO:0000313" key="7">
    <source>
        <dbReference type="EMBL" id="KAB7651842.1"/>
    </source>
</evidence>
<keyword evidence="5" id="KW-0676">Redox-active center</keyword>
<evidence type="ECO:0000313" key="8">
    <source>
        <dbReference type="EMBL" id="KAB7661118.1"/>
    </source>
</evidence>
<dbReference type="InterPro" id="IPR017937">
    <property type="entry name" value="Thioredoxin_CS"/>
</dbReference>
<dbReference type="AlphaFoldDB" id="A0A6I1ELL1"/>
<evidence type="ECO:0000256" key="5">
    <source>
        <dbReference type="ARBA" id="ARBA00023284"/>
    </source>
</evidence>
<dbReference type="GO" id="GO:0017004">
    <property type="term" value="P:cytochrome complex assembly"/>
    <property type="evidence" value="ECO:0007669"/>
    <property type="project" value="UniProtKB-KW"/>
</dbReference>
<dbReference type="SUPFAM" id="SSF52833">
    <property type="entry name" value="Thioredoxin-like"/>
    <property type="match status" value="1"/>
</dbReference>
<dbReference type="RefSeq" id="WP_139687611.1">
    <property type="nucleotide sequence ID" value="NZ_WEHW01000009.1"/>
</dbReference>
<proteinExistence type="inferred from homology"/>
<comment type="similarity">
    <text evidence="2">Belongs to the thioredoxin family. DsbE subfamily.</text>
</comment>
<dbReference type="CDD" id="cd03010">
    <property type="entry name" value="TlpA_like_DsbE"/>
    <property type="match status" value="1"/>
</dbReference>
<dbReference type="GO" id="GO:0030288">
    <property type="term" value="C:outer membrane-bounded periplasmic space"/>
    <property type="evidence" value="ECO:0007669"/>
    <property type="project" value="InterPro"/>
</dbReference>
<organism evidence="8 9">
    <name type="scientific">Sutterella seckii</name>
    <dbReference type="NCBI Taxonomy" id="1944635"/>
    <lineage>
        <taxon>Bacteria</taxon>
        <taxon>Pseudomonadati</taxon>
        <taxon>Pseudomonadota</taxon>
        <taxon>Betaproteobacteria</taxon>
        <taxon>Burkholderiales</taxon>
        <taxon>Sutterellaceae</taxon>
        <taxon>Sutterella</taxon>
    </lineage>
</organism>
<evidence type="ECO:0000256" key="1">
    <source>
        <dbReference type="ARBA" id="ARBA00004196"/>
    </source>
</evidence>
<evidence type="ECO:0000256" key="4">
    <source>
        <dbReference type="ARBA" id="ARBA00023157"/>
    </source>
</evidence>
<dbReference type="PANTHER" id="PTHR42852:SF6">
    <property type="entry name" value="THIOL:DISULFIDE INTERCHANGE PROTEIN DSBE"/>
    <property type="match status" value="1"/>
</dbReference>
<keyword evidence="10" id="KW-1185">Reference proteome</keyword>
<evidence type="ECO:0000256" key="3">
    <source>
        <dbReference type="ARBA" id="ARBA00022748"/>
    </source>
</evidence>
<keyword evidence="4" id="KW-1015">Disulfide bond</keyword>
<dbReference type="Pfam" id="PF08534">
    <property type="entry name" value="Redoxin"/>
    <property type="match status" value="1"/>
</dbReference>
<dbReference type="OrthoDB" id="9811352at2"/>
<dbReference type="EMBL" id="WEHW01000009">
    <property type="protein sequence ID" value="KAB7651842.1"/>
    <property type="molecule type" value="Genomic_DNA"/>
</dbReference>
<evidence type="ECO:0000313" key="10">
    <source>
        <dbReference type="Proteomes" id="UP000469462"/>
    </source>
</evidence>
<dbReference type="Proteomes" id="UP000430564">
    <property type="component" value="Unassembled WGS sequence"/>
</dbReference>
<dbReference type="PANTHER" id="PTHR42852">
    <property type="entry name" value="THIOL:DISULFIDE INTERCHANGE PROTEIN DSBE"/>
    <property type="match status" value="1"/>
</dbReference>
<dbReference type="Proteomes" id="UP000469462">
    <property type="component" value="Unassembled WGS sequence"/>
</dbReference>
<dbReference type="InterPro" id="IPR036249">
    <property type="entry name" value="Thioredoxin-like_sf"/>
</dbReference>
<dbReference type="NCBIfam" id="TIGR00385">
    <property type="entry name" value="dsbE"/>
    <property type="match status" value="1"/>
</dbReference>
<dbReference type="Gene3D" id="3.40.30.10">
    <property type="entry name" value="Glutaredoxin"/>
    <property type="match status" value="1"/>
</dbReference>
<reference evidence="9 10" key="1">
    <citation type="submission" date="2019-10" db="EMBL/GenBank/DDBJ databases">
        <title>Genome diversity of Sutterella seckii.</title>
        <authorList>
            <person name="Chaplin A.V."/>
            <person name="Sokolova S.R."/>
            <person name="Mosin K.A."/>
            <person name="Ivanova E.L."/>
            <person name="Kochetkova T.O."/>
            <person name="Goltsov A.Y."/>
            <person name="Trofimov D.Y."/>
            <person name="Efimov B.A."/>
        </authorList>
    </citation>
    <scope>NUCLEOTIDE SEQUENCE [LARGE SCALE GENOMIC DNA]</scope>
    <source>
        <strain evidence="7 10">ASD3426</strain>
        <strain evidence="8 9">ASD393</strain>
    </source>
</reference>
<feature type="domain" description="Thioredoxin" evidence="6">
    <location>
        <begin position="34"/>
        <end position="177"/>
    </location>
</feature>
<dbReference type="InterPro" id="IPR013740">
    <property type="entry name" value="Redoxin"/>
</dbReference>
<dbReference type="EMBL" id="WEHX01000023">
    <property type="protein sequence ID" value="KAB7661118.1"/>
    <property type="molecule type" value="Genomic_DNA"/>
</dbReference>
<dbReference type="InterPro" id="IPR004799">
    <property type="entry name" value="Periplasmic_diS_OxRdtase_DsbE"/>
</dbReference>
<gene>
    <name evidence="8" type="ORF">GBM95_05145</name>
    <name evidence="7" type="ORF">GBM96_04115</name>
</gene>
<dbReference type="PROSITE" id="PS51352">
    <property type="entry name" value="THIOREDOXIN_2"/>
    <property type="match status" value="1"/>
</dbReference>
<comment type="subcellular location">
    <subcellularLocation>
        <location evidence="1">Cell envelope</location>
    </subcellularLocation>
</comment>
<keyword evidence="3" id="KW-0201">Cytochrome c-type biogenesis</keyword>
<comment type="caution">
    <text evidence="8">The sequence shown here is derived from an EMBL/GenBank/DDBJ whole genome shotgun (WGS) entry which is preliminary data.</text>
</comment>
<dbReference type="InterPro" id="IPR050553">
    <property type="entry name" value="Thioredoxin_ResA/DsbE_sf"/>
</dbReference>
<evidence type="ECO:0000259" key="6">
    <source>
        <dbReference type="PROSITE" id="PS51352"/>
    </source>
</evidence>
<accession>A0A6I1ELL1</accession>
<dbReference type="GO" id="GO:0015036">
    <property type="term" value="F:disulfide oxidoreductase activity"/>
    <property type="evidence" value="ECO:0007669"/>
    <property type="project" value="InterPro"/>
</dbReference>